<evidence type="ECO:0000313" key="3">
    <source>
        <dbReference type="Proteomes" id="UP000247790"/>
    </source>
</evidence>
<dbReference type="AlphaFoldDB" id="A0A2V4VPZ9"/>
<dbReference type="EMBL" id="QJSW01000009">
    <property type="protein sequence ID" value="PYE48293.1"/>
    <property type="molecule type" value="Genomic_DNA"/>
</dbReference>
<sequence>MKASTEQQKFGKKFVFFPRKGLYFSNMIIFIAPEDICQVVHNKNPLIENRSPSGLQVNLIMMFCYLAVVLSSVTLEMK</sequence>
<comment type="caution">
    <text evidence="2">The sequence shown here is derived from an EMBL/GenBank/DDBJ whole genome shotgun (WGS) entry which is preliminary data.</text>
</comment>
<evidence type="ECO:0000313" key="2">
    <source>
        <dbReference type="EMBL" id="PYE48293.1"/>
    </source>
</evidence>
<feature type="transmembrane region" description="Helical" evidence="1">
    <location>
        <begin position="53"/>
        <end position="75"/>
    </location>
</feature>
<evidence type="ECO:0000256" key="1">
    <source>
        <dbReference type="SAM" id="Phobius"/>
    </source>
</evidence>
<proteinExistence type="predicted"/>
<gene>
    <name evidence="2" type="ORF">DFQ00_109147</name>
</gene>
<feature type="transmembrane region" description="Helical" evidence="1">
    <location>
        <begin position="21"/>
        <end position="41"/>
    </location>
</feature>
<organism evidence="2 3">
    <name type="scientific">Paenibacillus barcinonensis</name>
    <dbReference type="NCBI Taxonomy" id="198119"/>
    <lineage>
        <taxon>Bacteria</taxon>
        <taxon>Bacillati</taxon>
        <taxon>Bacillota</taxon>
        <taxon>Bacilli</taxon>
        <taxon>Bacillales</taxon>
        <taxon>Paenibacillaceae</taxon>
        <taxon>Paenibacillus</taxon>
    </lineage>
</organism>
<accession>A0A2V4VPZ9</accession>
<reference evidence="2 3" key="1">
    <citation type="submission" date="2018-06" db="EMBL/GenBank/DDBJ databases">
        <title>Genomic Encyclopedia of Type Strains, Phase III (KMG-III): the genomes of soil and plant-associated and newly described type strains.</title>
        <authorList>
            <person name="Whitman W."/>
        </authorList>
    </citation>
    <scope>NUCLEOTIDE SEQUENCE [LARGE SCALE GENOMIC DNA]</scope>
    <source>
        <strain evidence="2 3">CECT 7022</strain>
    </source>
</reference>
<keyword evidence="1" id="KW-1133">Transmembrane helix</keyword>
<keyword evidence="1" id="KW-0472">Membrane</keyword>
<protein>
    <submittedName>
        <fullName evidence="2">Uncharacterized protein</fullName>
    </submittedName>
</protein>
<name>A0A2V4VPZ9_PAEBA</name>
<keyword evidence="1" id="KW-0812">Transmembrane</keyword>
<dbReference type="Proteomes" id="UP000247790">
    <property type="component" value="Unassembled WGS sequence"/>
</dbReference>